<dbReference type="PROSITE" id="PS51257">
    <property type="entry name" value="PROKAR_LIPOPROTEIN"/>
    <property type="match status" value="1"/>
</dbReference>
<proteinExistence type="predicted"/>
<evidence type="ECO:0000256" key="1">
    <source>
        <dbReference type="SAM" id="SignalP"/>
    </source>
</evidence>
<dbReference type="InterPro" id="IPR041662">
    <property type="entry name" value="SusD-like_2"/>
</dbReference>
<dbReference type="Pfam" id="PF12771">
    <property type="entry name" value="SusD-like_2"/>
    <property type="match status" value="1"/>
</dbReference>
<dbReference type="Gene3D" id="1.25.40.390">
    <property type="match status" value="1"/>
</dbReference>
<dbReference type="OrthoDB" id="725917at2"/>
<dbReference type="KEGG" id="cgle:NCTC11432_02626"/>
<dbReference type="RefSeq" id="WP_002976569.1">
    <property type="nucleotide sequence ID" value="NZ_CP068486.1"/>
</dbReference>
<accession>A0A448B3A0</accession>
<keyword evidence="1" id="KW-0732">Signal</keyword>
<feature type="chain" id="PRO_5019048890" evidence="1">
    <location>
        <begin position="21"/>
        <end position="476"/>
    </location>
</feature>
<gene>
    <name evidence="2" type="ORF">NCTC11432_02626</name>
</gene>
<feature type="signal peptide" evidence="1">
    <location>
        <begin position="1"/>
        <end position="20"/>
    </location>
</feature>
<dbReference type="GeneID" id="93020296"/>
<protein>
    <submittedName>
        <fullName evidence="2">Susd and RagB outer membrane lipoprotein</fullName>
    </submittedName>
</protein>
<sequence>MKKYILTPILALLFVGCTTGDDVNLDPHANYNTTQESLLTYAQKELSDYMNTPNVNENNFRLTMQYWQETIYVNESNYDFTNRNVSNNVWTDNYVNVLKNLDQAEKIINEYVPTPAEQSTWPGKKKNQLAIVDIMKAFTYQVLVDTYGDIPYTQALNIDLYPLPKYDKASDIYSSLISKLSTDINNLSGSSGTFGNGDIFYNGDISKWKKFGNSLLLKLGIALADVNPALAQSTVNQAISGGVMTSSSDNCQFAYLAASPNQNPIFQETESRDDFIAGKTLVDYMNTTMDNRITKYYTDVDGVYIGQVIGSPGEFSEFSNAGDFAYTATTPGLIMTYTEVSFYLAEAAARWGIGGAPATLYNSAVTSSFADWGLASDAAAYIASHPYNAANWKKSIGEQAWVAMYNQSVTSWNFYRRLDYPQLVAPTTAIPNAGGRVPVRLQYPAAEATTNGTNYAAASAAIGGDKLTTKIFWDVN</sequence>
<evidence type="ECO:0000313" key="2">
    <source>
        <dbReference type="EMBL" id="VEE08364.1"/>
    </source>
</evidence>
<keyword evidence="2" id="KW-0449">Lipoprotein</keyword>
<dbReference type="AlphaFoldDB" id="A0A448B3A0"/>
<reference evidence="2 3" key="1">
    <citation type="submission" date="2018-12" db="EMBL/GenBank/DDBJ databases">
        <authorList>
            <consortium name="Pathogen Informatics"/>
        </authorList>
    </citation>
    <scope>NUCLEOTIDE SEQUENCE [LARGE SCALE GENOMIC DNA]</scope>
    <source>
        <strain evidence="2 3">NCTC11432</strain>
    </source>
</reference>
<dbReference type="SUPFAM" id="SSF48452">
    <property type="entry name" value="TPR-like"/>
    <property type="match status" value="1"/>
</dbReference>
<evidence type="ECO:0000313" key="3">
    <source>
        <dbReference type="Proteomes" id="UP000279227"/>
    </source>
</evidence>
<dbReference type="EMBL" id="LR134289">
    <property type="protein sequence ID" value="VEE08364.1"/>
    <property type="molecule type" value="Genomic_DNA"/>
</dbReference>
<dbReference type="InterPro" id="IPR011990">
    <property type="entry name" value="TPR-like_helical_dom_sf"/>
</dbReference>
<dbReference type="STRING" id="525257.HMPREF0204_11833"/>
<name>A0A448B3A0_CHRGE</name>
<organism evidence="2 3">
    <name type="scientific">Chryseobacterium gleum</name>
    <name type="common">Flavobacterium gleum</name>
    <dbReference type="NCBI Taxonomy" id="250"/>
    <lineage>
        <taxon>Bacteria</taxon>
        <taxon>Pseudomonadati</taxon>
        <taxon>Bacteroidota</taxon>
        <taxon>Flavobacteriia</taxon>
        <taxon>Flavobacteriales</taxon>
        <taxon>Weeksellaceae</taxon>
        <taxon>Chryseobacterium group</taxon>
        <taxon>Chryseobacterium</taxon>
    </lineage>
</organism>
<dbReference type="Proteomes" id="UP000279227">
    <property type="component" value="Chromosome"/>
</dbReference>